<evidence type="ECO:0000256" key="1">
    <source>
        <dbReference type="SAM" id="SignalP"/>
    </source>
</evidence>
<feature type="signal peptide" evidence="1">
    <location>
        <begin position="1"/>
        <end position="18"/>
    </location>
</feature>
<protein>
    <recommendedName>
        <fullName evidence="4">Cystatin domain-containing protein</fullName>
    </recommendedName>
</protein>
<evidence type="ECO:0000313" key="2">
    <source>
        <dbReference type="EMBL" id="KDO21701.1"/>
    </source>
</evidence>
<evidence type="ECO:0008006" key="4">
    <source>
        <dbReference type="Google" id="ProtNLM"/>
    </source>
</evidence>
<dbReference type="OMA" id="DCACEAP"/>
<dbReference type="SUPFAM" id="SSF54403">
    <property type="entry name" value="Cystatin/monellin"/>
    <property type="match status" value="1"/>
</dbReference>
<proteinExistence type="predicted"/>
<keyword evidence="3" id="KW-1185">Reference proteome</keyword>
<dbReference type="InterPro" id="IPR046350">
    <property type="entry name" value="Cystatin_sf"/>
</dbReference>
<sequence>MVGLLSTMVMTLATTAFAQMGGWAPVTDPSVQTALTAIVSDPANYPNTTTRLCATDVAWATQQVVAGVQYHVGVHGCATTATSNCSCNGQRHAYMVTVLEAINEPVRITDVVSTVETGLVGGVTAPAPATADDKLLYVRAVTKDANFASASVPRVCPVQFVSVAKQVVSGIKYIFIVRGCPLVPAGPLNNVFDCACEAPKTYRVEIYEDATRRIQVTKAVVQT</sequence>
<dbReference type="VEuPathDB" id="FungiDB:SPRG_13039"/>
<reference evidence="2 3" key="1">
    <citation type="journal article" date="2013" name="PLoS Genet.">
        <title>Distinctive expansion of potential virulence genes in the genome of the oomycete fish pathogen Saprolegnia parasitica.</title>
        <authorList>
            <person name="Jiang R.H."/>
            <person name="de Bruijn I."/>
            <person name="Haas B.J."/>
            <person name="Belmonte R."/>
            <person name="Lobach L."/>
            <person name="Christie J."/>
            <person name="van den Ackerveken G."/>
            <person name="Bottin A."/>
            <person name="Bulone V."/>
            <person name="Diaz-Moreno S.M."/>
            <person name="Dumas B."/>
            <person name="Fan L."/>
            <person name="Gaulin E."/>
            <person name="Govers F."/>
            <person name="Grenville-Briggs L.J."/>
            <person name="Horner N.R."/>
            <person name="Levin J.Z."/>
            <person name="Mammella M."/>
            <person name="Meijer H.J."/>
            <person name="Morris P."/>
            <person name="Nusbaum C."/>
            <person name="Oome S."/>
            <person name="Phillips A.J."/>
            <person name="van Rooyen D."/>
            <person name="Rzeszutek E."/>
            <person name="Saraiva M."/>
            <person name="Secombes C.J."/>
            <person name="Seidl M.F."/>
            <person name="Snel B."/>
            <person name="Stassen J.H."/>
            <person name="Sykes S."/>
            <person name="Tripathy S."/>
            <person name="van den Berg H."/>
            <person name="Vega-Arreguin J.C."/>
            <person name="Wawra S."/>
            <person name="Young S.K."/>
            <person name="Zeng Q."/>
            <person name="Dieguez-Uribeondo J."/>
            <person name="Russ C."/>
            <person name="Tyler B.M."/>
            <person name="van West P."/>
        </authorList>
    </citation>
    <scope>NUCLEOTIDE SEQUENCE [LARGE SCALE GENOMIC DNA]</scope>
    <source>
        <strain evidence="2 3">CBS 223.65</strain>
    </source>
</reference>
<gene>
    <name evidence="2" type="ORF">SPRG_13039</name>
</gene>
<accession>A0A067C5A3</accession>
<dbReference type="Gene3D" id="3.10.450.10">
    <property type="match status" value="1"/>
</dbReference>
<dbReference type="GeneID" id="24134947"/>
<dbReference type="KEGG" id="spar:SPRG_13039"/>
<dbReference type="Proteomes" id="UP000030745">
    <property type="component" value="Unassembled WGS sequence"/>
</dbReference>
<evidence type="ECO:0000313" key="3">
    <source>
        <dbReference type="Proteomes" id="UP000030745"/>
    </source>
</evidence>
<dbReference type="RefSeq" id="XP_012207622.1">
    <property type="nucleotide sequence ID" value="XM_012352232.1"/>
</dbReference>
<dbReference type="OrthoDB" id="79059at2759"/>
<dbReference type="EMBL" id="KK583282">
    <property type="protein sequence ID" value="KDO21701.1"/>
    <property type="molecule type" value="Genomic_DNA"/>
</dbReference>
<organism evidence="2 3">
    <name type="scientific">Saprolegnia parasitica (strain CBS 223.65)</name>
    <dbReference type="NCBI Taxonomy" id="695850"/>
    <lineage>
        <taxon>Eukaryota</taxon>
        <taxon>Sar</taxon>
        <taxon>Stramenopiles</taxon>
        <taxon>Oomycota</taxon>
        <taxon>Saprolegniomycetes</taxon>
        <taxon>Saprolegniales</taxon>
        <taxon>Saprolegniaceae</taxon>
        <taxon>Saprolegnia</taxon>
    </lineage>
</organism>
<name>A0A067C5A3_SAPPC</name>
<keyword evidence="1" id="KW-0732">Signal</keyword>
<dbReference type="AlphaFoldDB" id="A0A067C5A3"/>
<feature type="chain" id="PRO_5001638200" description="Cystatin domain-containing protein" evidence="1">
    <location>
        <begin position="19"/>
        <end position="223"/>
    </location>
</feature>